<dbReference type="Pfam" id="PF01618">
    <property type="entry name" value="MotA_ExbB"/>
    <property type="match status" value="1"/>
</dbReference>
<comment type="subcellular location">
    <subcellularLocation>
        <location evidence="1">Cell membrane</location>
        <topology evidence="1">Multi-pass membrane protein</topology>
    </subcellularLocation>
    <subcellularLocation>
        <location evidence="8">Membrane</location>
        <topology evidence="8">Multi-pass membrane protein</topology>
    </subcellularLocation>
</comment>
<evidence type="ECO:0000259" key="10">
    <source>
        <dbReference type="Pfam" id="PF01618"/>
    </source>
</evidence>
<dbReference type="PANTHER" id="PTHR30625:SF15">
    <property type="entry name" value="BIOPOLYMER TRANSPORT PROTEIN EXBB"/>
    <property type="match status" value="1"/>
</dbReference>
<keyword evidence="2 8" id="KW-0813">Transport</keyword>
<sequence length="229" mass="24727">MGGITLSAFMVAQALGQGQRLDPVQTFKDGGFMMWPLAFFALAGLVIIIIKFIDLKVKGGRNRTLLDETDQLLAEHRIDEAVRRCQESKAPAASILLAGLRRREEGTERVMKAIENAGLIELAGLERGLVWLATLANVAPLTGFLGTVIGMIQAFQAIEIAGEVEATTVAGGIKVALITTASGLTIAIPINIAHNYFVTEIDRLVIEMEESAQKMIDALHEIESRTTTV</sequence>
<evidence type="ECO:0000256" key="5">
    <source>
        <dbReference type="ARBA" id="ARBA00022927"/>
    </source>
</evidence>
<name>A0AAE5C9B0_9BACT</name>
<evidence type="ECO:0000256" key="4">
    <source>
        <dbReference type="ARBA" id="ARBA00022692"/>
    </source>
</evidence>
<reference evidence="11 12" key="1">
    <citation type="submission" date="2020-01" db="EMBL/GenBank/DDBJ databases">
        <title>Genomes assembled from Gulf of Kutch pelagic sediment metagenomes.</title>
        <authorList>
            <person name="Chandrashekar M."/>
            <person name="Mahajan M.S."/>
            <person name="Dave K.J."/>
            <person name="Vatsa P."/>
            <person name="Nathani N.M."/>
        </authorList>
    </citation>
    <scope>NUCLEOTIDE SEQUENCE [LARGE SCALE GENOMIC DNA]</scope>
    <source>
        <strain evidence="11">KS3-K002</strain>
    </source>
</reference>
<feature type="domain" description="MotA/TolQ/ExbB proton channel" evidence="10">
    <location>
        <begin position="89"/>
        <end position="209"/>
    </location>
</feature>
<comment type="similarity">
    <text evidence="8">Belongs to the exbB/tolQ family.</text>
</comment>
<evidence type="ECO:0000256" key="6">
    <source>
        <dbReference type="ARBA" id="ARBA00022989"/>
    </source>
</evidence>
<keyword evidence="3" id="KW-1003">Cell membrane</keyword>
<feature type="transmembrane region" description="Helical" evidence="9">
    <location>
        <begin position="32"/>
        <end position="53"/>
    </location>
</feature>
<keyword evidence="7 9" id="KW-0472">Membrane</keyword>
<dbReference type="InterPro" id="IPR050790">
    <property type="entry name" value="ExbB/TolQ_transport"/>
</dbReference>
<dbReference type="PANTHER" id="PTHR30625">
    <property type="entry name" value="PROTEIN TOLQ"/>
    <property type="match status" value="1"/>
</dbReference>
<keyword evidence="4 9" id="KW-0812">Transmembrane</keyword>
<gene>
    <name evidence="11" type="ORF">GWO12_09355</name>
</gene>
<evidence type="ECO:0000256" key="1">
    <source>
        <dbReference type="ARBA" id="ARBA00004651"/>
    </source>
</evidence>
<evidence type="ECO:0000256" key="3">
    <source>
        <dbReference type="ARBA" id="ARBA00022475"/>
    </source>
</evidence>
<evidence type="ECO:0000313" key="11">
    <source>
        <dbReference type="EMBL" id="NIR75301.1"/>
    </source>
</evidence>
<evidence type="ECO:0000313" key="12">
    <source>
        <dbReference type="Proteomes" id="UP000702544"/>
    </source>
</evidence>
<organism evidence="11 12">
    <name type="scientific">Candidatus Kutchimonas denitrificans</name>
    <dbReference type="NCBI Taxonomy" id="3056748"/>
    <lineage>
        <taxon>Bacteria</taxon>
        <taxon>Pseudomonadati</taxon>
        <taxon>Gemmatimonadota</taxon>
        <taxon>Gemmatimonadia</taxon>
        <taxon>Candidatus Palauibacterales</taxon>
        <taxon>Candidatus Palauibacteraceae</taxon>
        <taxon>Candidatus Kutchimonas</taxon>
    </lineage>
</organism>
<dbReference type="GO" id="GO:0017038">
    <property type="term" value="P:protein import"/>
    <property type="evidence" value="ECO:0007669"/>
    <property type="project" value="TreeGrafter"/>
</dbReference>
<evidence type="ECO:0000256" key="7">
    <source>
        <dbReference type="ARBA" id="ARBA00023136"/>
    </source>
</evidence>
<dbReference type="EMBL" id="JAACAK010000070">
    <property type="protein sequence ID" value="NIR75301.1"/>
    <property type="molecule type" value="Genomic_DNA"/>
</dbReference>
<evidence type="ECO:0000256" key="9">
    <source>
        <dbReference type="SAM" id="Phobius"/>
    </source>
</evidence>
<keyword evidence="6 9" id="KW-1133">Transmembrane helix</keyword>
<keyword evidence="5 8" id="KW-0653">Protein transport</keyword>
<comment type="caution">
    <text evidence="11">The sequence shown here is derived from an EMBL/GenBank/DDBJ whole genome shotgun (WGS) entry which is preliminary data.</text>
</comment>
<dbReference type="AlphaFoldDB" id="A0AAE5C9B0"/>
<protein>
    <submittedName>
        <fullName evidence="11">MotA/TolQ/ExbB proton channel family protein</fullName>
    </submittedName>
</protein>
<accession>A0AAE5C9B0</accession>
<dbReference type="GO" id="GO:0005886">
    <property type="term" value="C:plasma membrane"/>
    <property type="evidence" value="ECO:0007669"/>
    <property type="project" value="UniProtKB-SubCell"/>
</dbReference>
<evidence type="ECO:0000256" key="8">
    <source>
        <dbReference type="RuleBase" id="RU004057"/>
    </source>
</evidence>
<dbReference type="InterPro" id="IPR002898">
    <property type="entry name" value="MotA_ExbB_proton_chnl"/>
</dbReference>
<evidence type="ECO:0000256" key="2">
    <source>
        <dbReference type="ARBA" id="ARBA00022448"/>
    </source>
</evidence>
<dbReference type="Proteomes" id="UP000702544">
    <property type="component" value="Unassembled WGS sequence"/>
</dbReference>
<proteinExistence type="inferred from homology"/>